<dbReference type="OrthoDB" id="9816185at2"/>
<reference evidence="1 2" key="1">
    <citation type="submission" date="2016-06" db="EMBL/GenBank/DDBJ databases">
        <title>Genome sequence of Tepidimonas fonticaldi PL17.</title>
        <authorList>
            <person name="Pinnaka A.K."/>
        </authorList>
    </citation>
    <scope>NUCLEOTIDE SEQUENCE [LARGE SCALE GENOMIC DNA]</scope>
    <source>
        <strain evidence="1 2">PL17</strain>
    </source>
</reference>
<accession>A0A1A6DSM0</accession>
<proteinExistence type="predicted"/>
<name>A0A1A6DSM0_9BURK</name>
<dbReference type="AlphaFoldDB" id="A0A1A6DSM0"/>
<sequence>MLKPIHRVACSPALAACQQLMRRFALWLCAPQVSGVSITQANLRSSMGSAIEGDWLWGLLARKHNRRTLLERAECIANLSPAEKSGLQQWIQAVSALAQHFGPTPPAALPVAPPNQWRSQDEHWKAFKTLMVAFYEDGLRDGLPYAANGAPTTDVTLRVSYDQFVREFRAAHRPDPHPDAREVCVLCGGPLVQPAVDHWLAKTAFPLLAVCADNLLPICGECNVAPQKGQKAVHTGGAFSDWFHPYLRHANGAIRLRYDEATPSVRVESATPADTVKVQNLDSLLNLGQRWTREFKAEYWRLHREAQRRYRGDVQALQHRIMDYRRSLSAAEPHHEIHALLAEALLDPARLQAFAE</sequence>
<dbReference type="EMBL" id="LZDH01000065">
    <property type="protein sequence ID" value="OBS29800.1"/>
    <property type="molecule type" value="Genomic_DNA"/>
</dbReference>
<keyword evidence="2" id="KW-1185">Reference proteome</keyword>
<gene>
    <name evidence="1" type="ORF">A9O67_08145</name>
</gene>
<comment type="caution">
    <text evidence="1">The sequence shown here is derived from an EMBL/GenBank/DDBJ whole genome shotgun (WGS) entry which is preliminary data.</text>
</comment>
<protein>
    <recommendedName>
        <fullName evidence="3">HNH endonuclease</fullName>
    </recommendedName>
</protein>
<organism evidence="1 2">
    <name type="scientific">Tepidimonas fonticaldi</name>
    <dbReference type="NCBI Taxonomy" id="1101373"/>
    <lineage>
        <taxon>Bacteria</taxon>
        <taxon>Pseudomonadati</taxon>
        <taxon>Pseudomonadota</taxon>
        <taxon>Betaproteobacteria</taxon>
        <taxon>Burkholderiales</taxon>
        <taxon>Tepidimonas</taxon>
    </lineage>
</organism>
<dbReference type="STRING" id="1101373.A9O67_08145"/>
<dbReference type="RefSeq" id="WP_068610016.1">
    <property type="nucleotide sequence ID" value="NZ_LZDH01000065.1"/>
</dbReference>
<dbReference type="Proteomes" id="UP000091969">
    <property type="component" value="Unassembled WGS sequence"/>
</dbReference>
<evidence type="ECO:0000313" key="2">
    <source>
        <dbReference type="Proteomes" id="UP000091969"/>
    </source>
</evidence>
<evidence type="ECO:0008006" key="3">
    <source>
        <dbReference type="Google" id="ProtNLM"/>
    </source>
</evidence>
<evidence type="ECO:0000313" key="1">
    <source>
        <dbReference type="EMBL" id="OBS29800.1"/>
    </source>
</evidence>